<reference evidence="2" key="1">
    <citation type="submission" date="2024-05" db="EMBL/GenBank/DDBJ databases">
        <title>The Natural Products Discovery Center: Release of the First 8490 Sequenced Strains for Exploring Actinobacteria Biosynthetic Diversity.</title>
        <authorList>
            <person name="Kalkreuter E."/>
            <person name="Kautsar S.A."/>
            <person name="Yang D."/>
            <person name="Bader C.D."/>
            <person name="Teijaro C.N."/>
            <person name="Fluegel L."/>
            <person name="Davis C.M."/>
            <person name="Simpson J.R."/>
            <person name="Lauterbach L."/>
            <person name="Steele A.D."/>
            <person name="Gui C."/>
            <person name="Meng S."/>
            <person name="Li G."/>
            <person name="Viehrig K."/>
            <person name="Ye F."/>
            <person name="Su P."/>
            <person name="Kiefer A.F."/>
            <person name="Nichols A."/>
            <person name="Cepeda A.J."/>
            <person name="Yan W."/>
            <person name="Fan B."/>
            <person name="Jiang Y."/>
            <person name="Adhikari A."/>
            <person name="Zheng C.-J."/>
            <person name="Schuster L."/>
            <person name="Cowan T.M."/>
            <person name="Smanski M.J."/>
            <person name="Chevrette M.G."/>
            <person name="de Carvalho L.P.S."/>
            <person name="Shen B."/>
        </authorList>
    </citation>
    <scope>NUCLEOTIDE SEQUENCE</scope>
    <source>
        <strain evidence="2">NPDC080035</strain>
    </source>
</reference>
<sequence>MHRVAFDSSAIVSAGYDTDTSTLEVEFTSGGIYCYRLVPARVWRELREAPSPGRYFSERIRDVYPEEWLPHAT</sequence>
<dbReference type="InterPro" id="IPR025309">
    <property type="entry name" value="KTSC_dom"/>
</dbReference>
<accession>A0AAU7GA24</accession>
<evidence type="ECO:0000259" key="1">
    <source>
        <dbReference type="Pfam" id="PF13619"/>
    </source>
</evidence>
<feature type="domain" description="KTSC" evidence="1">
    <location>
        <begin position="7"/>
        <end position="64"/>
    </location>
</feature>
<gene>
    <name evidence="2" type="ORF">AAME72_15490</name>
</gene>
<protein>
    <submittedName>
        <fullName evidence="2">KTSC domain-containing protein</fullName>
    </submittedName>
</protein>
<name>A0AAU7GA24_9MICO</name>
<evidence type="ECO:0000313" key="2">
    <source>
        <dbReference type="EMBL" id="XBM47472.1"/>
    </source>
</evidence>
<dbReference type="AlphaFoldDB" id="A0AAU7GA24"/>
<proteinExistence type="predicted"/>
<organism evidence="2">
    <name type="scientific">Leifsonia sp. NPDC080035</name>
    <dbReference type="NCBI Taxonomy" id="3143936"/>
    <lineage>
        <taxon>Bacteria</taxon>
        <taxon>Bacillati</taxon>
        <taxon>Actinomycetota</taxon>
        <taxon>Actinomycetes</taxon>
        <taxon>Micrococcales</taxon>
        <taxon>Microbacteriaceae</taxon>
        <taxon>Leifsonia</taxon>
    </lineage>
</organism>
<dbReference type="RefSeq" id="WP_348787445.1">
    <property type="nucleotide sequence ID" value="NZ_CP157390.1"/>
</dbReference>
<dbReference type="EMBL" id="CP157390">
    <property type="protein sequence ID" value="XBM47472.1"/>
    <property type="molecule type" value="Genomic_DNA"/>
</dbReference>
<dbReference type="Pfam" id="PF13619">
    <property type="entry name" value="KTSC"/>
    <property type="match status" value="1"/>
</dbReference>